<evidence type="ECO:0000313" key="1">
    <source>
        <dbReference type="EMBL" id="KIJ07442.1"/>
    </source>
</evidence>
<reference evidence="2" key="2">
    <citation type="submission" date="2015-01" db="EMBL/GenBank/DDBJ databases">
        <title>Evolutionary Origins and Diversification of the Mycorrhizal Mutualists.</title>
        <authorList>
            <consortium name="DOE Joint Genome Institute"/>
            <consortium name="Mycorrhizal Genomics Consortium"/>
            <person name="Kohler A."/>
            <person name="Kuo A."/>
            <person name="Nagy L.G."/>
            <person name="Floudas D."/>
            <person name="Copeland A."/>
            <person name="Barry K.W."/>
            <person name="Cichocki N."/>
            <person name="Veneault-Fourrey C."/>
            <person name="LaButti K."/>
            <person name="Lindquist E.A."/>
            <person name="Lipzen A."/>
            <person name="Lundell T."/>
            <person name="Morin E."/>
            <person name="Murat C."/>
            <person name="Riley R."/>
            <person name="Ohm R."/>
            <person name="Sun H."/>
            <person name="Tunlid A."/>
            <person name="Henrissat B."/>
            <person name="Grigoriev I.V."/>
            <person name="Hibbett D.S."/>
            <person name="Martin F."/>
        </authorList>
    </citation>
    <scope>NUCLEOTIDE SEQUENCE [LARGE SCALE GENOMIC DNA]</scope>
    <source>
        <strain evidence="2">ATCC 200175</strain>
    </source>
</reference>
<proteinExistence type="predicted"/>
<keyword evidence="2" id="KW-1185">Reference proteome</keyword>
<sequence>MRMMNGTWDCHGGVTCGYANREGEGEGSLTYCRGPTTQVTVLGGIPQGQEGFEAEDEVMETTAQEDLRGKSRWVVGNYVQRGNEWCEVCMDKERKVCWGEDGRGLRNHGVSEHSGASKGKAKAIARPSELEQGAAGPRCASTSAHPWLYPVPMTSMSKDVVDADLLQEAGRSMISNQILNAIVCNLGQLTTQGSFIEAQVQSLKARSMDLNIEVHDVQELQKKYFEQLEYIATQLGMLMCEAREFPVEDEPESTLEDSE</sequence>
<gene>
    <name evidence="1" type="ORF">PAXINDRAFT_19367</name>
</gene>
<dbReference type="EMBL" id="KN819889">
    <property type="protein sequence ID" value="KIJ07442.1"/>
    <property type="molecule type" value="Genomic_DNA"/>
</dbReference>
<organism evidence="1 2">
    <name type="scientific">Paxillus involutus ATCC 200175</name>
    <dbReference type="NCBI Taxonomy" id="664439"/>
    <lineage>
        <taxon>Eukaryota</taxon>
        <taxon>Fungi</taxon>
        <taxon>Dikarya</taxon>
        <taxon>Basidiomycota</taxon>
        <taxon>Agaricomycotina</taxon>
        <taxon>Agaricomycetes</taxon>
        <taxon>Agaricomycetidae</taxon>
        <taxon>Boletales</taxon>
        <taxon>Paxilineae</taxon>
        <taxon>Paxillaceae</taxon>
        <taxon>Paxillus</taxon>
    </lineage>
</organism>
<name>A0A0C9THF0_PAXIN</name>
<dbReference type="AlphaFoldDB" id="A0A0C9THF0"/>
<reference evidence="1 2" key="1">
    <citation type="submission" date="2014-06" db="EMBL/GenBank/DDBJ databases">
        <authorList>
            <consortium name="DOE Joint Genome Institute"/>
            <person name="Kuo A."/>
            <person name="Kohler A."/>
            <person name="Nagy L.G."/>
            <person name="Floudas D."/>
            <person name="Copeland A."/>
            <person name="Barry K.W."/>
            <person name="Cichocki N."/>
            <person name="Veneault-Fourrey C."/>
            <person name="LaButti K."/>
            <person name="Lindquist E.A."/>
            <person name="Lipzen A."/>
            <person name="Lundell T."/>
            <person name="Morin E."/>
            <person name="Murat C."/>
            <person name="Sun H."/>
            <person name="Tunlid A."/>
            <person name="Henrissat B."/>
            <person name="Grigoriev I.V."/>
            <person name="Hibbett D.S."/>
            <person name="Martin F."/>
            <person name="Nordberg H.P."/>
            <person name="Cantor M.N."/>
            <person name="Hua S.X."/>
        </authorList>
    </citation>
    <scope>NUCLEOTIDE SEQUENCE [LARGE SCALE GENOMIC DNA]</scope>
    <source>
        <strain evidence="1 2">ATCC 200175</strain>
    </source>
</reference>
<accession>A0A0C9THF0</accession>
<dbReference type="HOGENOM" id="CLU_046884_0_0_1"/>
<evidence type="ECO:0000313" key="2">
    <source>
        <dbReference type="Proteomes" id="UP000053647"/>
    </source>
</evidence>
<protein>
    <submittedName>
        <fullName evidence="1">Uncharacterized protein</fullName>
    </submittedName>
</protein>
<dbReference type="Proteomes" id="UP000053647">
    <property type="component" value="Unassembled WGS sequence"/>
</dbReference>